<dbReference type="Pfam" id="PF00098">
    <property type="entry name" value="zf-CCHC"/>
    <property type="match status" value="1"/>
</dbReference>
<dbReference type="OrthoDB" id="7555369at2759"/>
<keyword evidence="1" id="KW-0863">Zinc-finger</keyword>
<dbReference type="SMART" id="SM00343">
    <property type="entry name" value="ZnF_C2HC"/>
    <property type="match status" value="1"/>
</dbReference>
<evidence type="ECO:0000256" key="1">
    <source>
        <dbReference type="PROSITE-ProRule" id="PRU00047"/>
    </source>
</evidence>
<gene>
    <name evidence="3" type="ORF">RF55_19776</name>
</gene>
<dbReference type="InterPro" id="IPR054722">
    <property type="entry name" value="PolX-like_BBD"/>
</dbReference>
<name>A0A0J7JZN1_LASNI</name>
<dbReference type="Pfam" id="PF14223">
    <property type="entry name" value="Retrotran_gag_2"/>
    <property type="match status" value="1"/>
</dbReference>
<dbReference type="GO" id="GO:0003676">
    <property type="term" value="F:nucleic acid binding"/>
    <property type="evidence" value="ECO:0007669"/>
    <property type="project" value="InterPro"/>
</dbReference>
<protein>
    <submittedName>
        <fullName evidence="3">Retrovirus-related pol polyprotein from transposon tnt 1-94</fullName>
    </submittedName>
</protein>
<dbReference type="PaxDb" id="67767-A0A0J7JZN1"/>
<dbReference type="AlphaFoldDB" id="A0A0J7JZN1"/>
<organism evidence="3 4">
    <name type="scientific">Lasius niger</name>
    <name type="common">Black garden ant</name>
    <dbReference type="NCBI Taxonomy" id="67767"/>
    <lineage>
        <taxon>Eukaryota</taxon>
        <taxon>Metazoa</taxon>
        <taxon>Ecdysozoa</taxon>
        <taxon>Arthropoda</taxon>
        <taxon>Hexapoda</taxon>
        <taxon>Insecta</taxon>
        <taxon>Pterygota</taxon>
        <taxon>Neoptera</taxon>
        <taxon>Endopterygota</taxon>
        <taxon>Hymenoptera</taxon>
        <taxon>Apocrita</taxon>
        <taxon>Aculeata</taxon>
        <taxon>Formicoidea</taxon>
        <taxon>Formicidae</taxon>
        <taxon>Formicinae</taxon>
        <taxon>Lasius</taxon>
        <taxon>Lasius</taxon>
    </lineage>
</organism>
<dbReference type="STRING" id="67767.A0A0J7JZN1"/>
<evidence type="ECO:0000313" key="3">
    <source>
        <dbReference type="EMBL" id="KMQ83527.1"/>
    </source>
</evidence>
<evidence type="ECO:0000259" key="2">
    <source>
        <dbReference type="PROSITE" id="PS50158"/>
    </source>
</evidence>
<dbReference type="PANTHER" id="PTHR47481:SF7">
    <property type="entry name" value="CCHC-TYPE DOMAIN-CONTAINING PROTEIN"/>
    <property type="match status" value="1"/>
</dbReference>
<dbReference type="GO" id="GO:0008270">
    <property type="term" value="F:zinc ion binding"/>
    <property type="evidence" value="ECO:0007669"/>
    <property type="project" value="UniProtKB-KW"/>
</dbReference>
<dbReference type="Proteomes" id="UP000036403">
    <property type="component" value="Unassembled WGS sequence"/>
</dbReference>
<reference evidence="3 4" key="1">
    <citation type="submission" date="2015-04" db="EMBL/GenBank/DDBJ databases">
        <title>Lasius niger genome sequencing.</title>
        <authorList>
            <person name="Konorov E.A."/>
            <person name="Nikitin M.A."/>
            <person name="Kirill M.V."/>
            <person name="Chang P."/>
        </authorList>
    </citation>
    <scope>NUCLEOTIDE SEQUENCE [LARGE SCALE GENOMIC DNA]</scope>
    <source>
        <tissue evidence="3">Whole</tissue>
    </source>
</reference>
<dbReference type="PANTHER" id="PTHR47481">
    <property type="match status" value="1"/>
</dbReference>
<evidence type="ECO:0000313" key="4">
    <source>
        <dbReference type="Proteomes" id="UP000036403"/>
    </source>
</evidence>
<sequence length="381" mass="42410">MQAYLQSEDLWDCVEGDDEYINNTKKMTKARAKIILSVDKQNYSHIQGMTTPKEAWTKLTHTFEDCGLSRKVRLLRILTTSRLEDFSTAKGYVNRITDTAHRLKELDFEVKDELIAALLLSGLPDDYKPMIMGLEGSGIAITSDSVKIKILQDVKAPGESNVKGKETAFISKSTTKSATSDHKEQTKSKKCYVCGKIGHFAAKCRYKPNKKNNAGGHTSYSAFATLQGTTNKLEWYLDSCASAHMTGNKDWIRNAQVMSTTVTTASNEKLIAAAKGTVILNMKVNGEEDSIPVEEVLHVPNLTANLLSVSKIVEKGHTVTFRKEGCIIKDRTNKIKARAYLRGGVYIIDTKQKEAYATRTEILSKYGTTDSAIWTEKECHC</sequence>
<feature type="domain" description="CCHC-type" evidence="2">
    <location>
        <begin position="190"/>
        <end position="205"/>
    </location>
</feature>
<dbReference type="PROSITE" id="PS50158">
    <property type="entry name" value="ZF_CCHC"/>
    <property type="match status" value="1"/>
</dbReference>
<dbReference type="InterPro" id="IPR036875">
    <property type="entry name" value="Znf_CCHC_sf"/>
</dbReference>
<keyword evidence="4" id="KW-1185">Reference proteome</keyword>
<dbReference type="EMBL" id="LBMM01019465">
    <property type="protein sequence ID" value="KMQ83527.1"/>
    <property type="molecule type" value="Genomic_DNA"/>
</dbReference>
<accession>A0A0J7JZN1</accession>
<dbReference type="InterPro" id="IPR001878">
    <property type="entry name" value="Znf_CCHC"/>
</dbReference>
<dbReference type="Gene3D" id="4.10.60.10">
    <property type="entry name" value="Zinc finger, CCHC-type"/>
    <property type="match status" value="1"/>
</dbReference>
<dbReference type="SUPFAM" id="SSF57756">
    <property type="entry name" value="Retrovirus zinc finger-like domains"/>
    <property type="match status" value="1"/>
</dbReference>
<dbReference type="Pfam" id="PF22936">
    <property type="entry name" value="Pol_BBD"/>
    <property type="match status" value="1"/>
</dbReference>
<comment type="caution">
    <text evidence="3">The sequence shown here is derived from an EMBL/GenBank/DDBJ whole genome shotgun (WGS) entry which is preliminary data.</text>
</comment>
<keyword evidence="1" id="KW-0479">Metal-binding</keyword>
<keyword evidence="1" id="KW-0862">Zinc</keyword>
<proteinExistence type="predicted"/>